<feature type="transmembrane region" description="Helical" evidence="6">
    <location>
        <begin position="360"/>
        <end position="384"/>
    </location>
</feature>
<organism evidence="7 8">
    <name type="scientific">Symbiodinium pilosum</name>
    <name type="common">Dinoflagellate</name>
    <dbReference type="NCBI Taxonomy" id="2952"/>
    <lineage>
        <taxon>Eukaryota</taxon>
        <taxon>Sar</taxon>
        <taxon>Alveolata</taxon>
        <taxon>Dinophyceae</taxon>
        <taxon>Suessiales</taxon>
        <taxon>Symbiodiniaceae</taxon>
        <taxon>Symbiodinium</taxon>
    </lineage>
</organism>
<feature type="transmembrane region" description="Helical" evidence="6">
    <location>
        <begin position="334"/>
        <end position="354"/>
    </location>
</feature>
<name>A0A812QHD2_SYMPI</name>
<evidence type="ECO:0000256" key="5">
    <source>
        <dbReference type="SAM" id="MobiDB-lite"/>
    </source>
</evidence>
<feature type="transmembrane region" description="Helical" evidence="6">
    <location>
        <begin position="214"/>
        <end position="233"/>
    </location>
</feature>
<keyword evidence="2 6" id="KW-0812">Transmembrane</keyword>
<evidence type="ECO:0000256" key="6">
    <source>
        <dbReference type="SAM" id="Phobius"/>
    </source>
</evidence>
<feature type="transmembrane region" description="Helical" evidence="6">
    <location>
        <begin position="426"/>
        <end position="444"/>
    </location>
</feature>
<dbReference type="InterPro" id="IPR011701">
    <property type="entry name" value="MFS"/>
</dbReference>
<feature type="compositionally biased region" description="Polar residues" evidence="5">
    <location>
        <begin position="14"/>
        <end position="25"/>
    </location>
</feature>
<feature type="region of interest" description="Disordered" evidence="5">
    <location>
        <begin position="1"/>
        <end position="26"/>
    </location>
</feature>
<evidence type="ECO:0000256" key="2">
    <source>
        <dbReference type="ARBA" id="ARBA00022692"/>
    </source>
</evidence>
<comment type="subcellular location">
    <subcellularLocation>
        <location evidence="1">Membrane</location>
        <topology evidence="1">Multi-pass membrane protein</topology>
    </subcellularLocation>
</comment>
<feature type="transmembrane region" description="Helical" evidence="6">
    <location>
        <begin position="81"/>
        <end position="101"/>
    </location>
</feature>
<dbReference type="PANTHER" id="PTHR23510:SF64">
    <property type="entry name" value="INNER MEMBRANE TRANSPORT PROTEIN YAJR"/>
    <property type="match status" value="1"/>
</dbReference>
<dbReference type="InterPro" id="IPR051068">
    <property type="entry name" value="MFS_Domain-Containing_Protein"/>
</dbReference>
<protein>
    <recommendedName>
        <fullName evidence="9">Major facilitator superfamily (MFS) profile domain-containing protein</fullName>
    </recommendedName>
</protein>
<proteinExistence type="predicted"/>
<feature type="transmembrane region" description="Helical" evidence="6">
    <location>
        <begin position="140"/>
        <end position="160"/>
    </location>
</feature>
<feature type="transmembrane region" description="Helical" evidence="6">
    <location>
        <begin position="396"/>
        <end position="414"/>
    </location>
</feature>
<feature type="transmembrane region" description="Helical" evidence="6">
    <location>
        <begin position="113"/>
        <end position="134"/>
    </location>
</feature>
<gene>
    <name evidence="7" type="ORF">SPIL2461_LOCUS9585</name>
</gene>
<keyword evidence="3 6" id="KW-1133">Transmembrane helix</keyword>
<dbReference type="SUPFAM" id="SSF103473">
    <property type="entry name" value="MFS general substrate transporter"/>
    <property type="match status" value="1"/>
</dbReference>
<evidence type="ECO:0000256" key="3">
    <source>
        <dbReference type="ARBA" id="ARBA00022989"/>
    </source>
</evidence>
<sequence length="456" mass="48901">MATVTTTTTETETSSDLSSQVSQGKEVSRCTDALPLDDKERMPPTMSLVLIHYFLVLTTVNLVIAIPTANDYAERLGAGRLFAGVMLGALPLVAIAGNVFNQKLFACLTFKQIWTLCCLVTVLGSVLYALAGLMRFKWTLLISRSLMGFCCAFSLPGIYVSHTVGMKRRSEILFYFSACLTLGCAVGPALAAMLEESMKYIKINNLVLDSDTVPGWFMAVLYLLFTAKLVVFFKDLPRDALAAAPEGRTLRSPKSAGMGLSLEKGAAACACFWQLMVASAVTTGVEVYTINVTRQTLGWSTANAAWFVALIMLISGVANLSLGKVVRVMACTDMMGLLLGDIIACFSCLFLFNFDLNSPSLQVSLLCVGLVSVLVTQGLTRALALSICSKLVPTESINAIMTMATIFMSLGRGGGSIVCSVLDPDSFAPVLLALFTTTLLLSSATRKHMKPHIKAS</sequence>
<dbReference type="PANTHER" id="PTHR23510">
    <property type="entry name" value="INNER MEMBRANE TRANSPORT PROTEIN YAJR"/>
    <property type="match status" value="1"/>
</dbReference>
<dbReference type="Proteomes" id="UP000649617">
    <property type="component" value="Unassembled WGS sequence"/>
</dbReference>
<dbReference type="Gene3D" id="1.20.1250.20">
    <property type="entry name" value="MFS general substrate transporter like domains"/>
    <property type="match status" value="1"/>
</dbReference>
<comment type="caution">
    <text evidence="7">The sequence shown here is derived from an EMBL/GenBank/DDBJ whole genome shotgun (WGS) entry which is preliminary data.</text>
</comment>
<feature type="transmembrane region" description="Helical" evidence="6">
    <location>
        <begin position="304"/>
        <end position="322"/>
    </location>
</feature>
<feature type="transmembrane region" description="Helical" evidence="6">
    <location>
        <begin position="48"/>
        <end position="69"/>
    </location>
</feature>
<dbReference type="OrthoDB" id="5588846at2759"/>
<evidence type="ECO:0008006" key="9">
    <source>
        <dbReference type="Google" id="ProtNLM"/>
    </source>
</evidence>
<accession>A0A812QHD2</accession>
<dbReference type="EMBL" id="CAJNIZ010016891">
    <property type="protein sequence ID" value="CAE7391027.1"/>
    <property type="molecule type" value="Genomic_DNA"/>
</dbReference>
<dbReference type="Pfam" id="PF07690">
    <property type="entry name" value="MFS_1"/>
    <property type="match status" value="1"/>
</dbReference>
<dbReference type="AlphaFoldDB" id="A0A812QHD2"/>
<dbReference type="InterPro" id="IPR036259">
    <property type="entry name" value="MFS_trans_sf"/>
</dbReference>
<dbReference type="GO" id="GO:0016020">
    <property type="term" value="C:membrane"/>
    <property type="evidence" value="ECO:0007669"/>
    <property type="project" value="UniProtKB-SubCell"/>
</dbReference>
<keyword evidence="8" id="KW-1185">Reference proteome</keyword>
<dbReference type="GO" id="GO:0022857">
    <property type="term" value="F:transmembrane transporter activity"/>
    <property type="evidence" value="ECO:0007669"/>
    <property type="project" value="InterPro"/>
</dbReference>
<evidence type="ECO:0000256" key="4">
    <source>
        <dbReference type="ARBA" id="ARBA00023136"/>
    </source>
</evidence>
<feature type="transmembrane region" description="Helical" evidence="6">
    <location>
        <begin position="172"/>
        <end position="194"/>
    </location>
</feature>
<reference evidence="7" key="1">
    <citation type="submission" date="2021-02" db="EMBL/GenBank/DDBJ databases">
        <authorList>
            <person name="Dougan E. K."/>
            <person name="Rhodes N."/>
            <person name="Thang M."/>
            <person name="Chan C."/>
        </authorList>
    </citation>
    <scope>NUCLEOTIDE SEQUENCE</scope>
</reference>
<evidence type="ECO:0000313" key="8">
    <source>
        <dbReference type="Proteomes" id="UP000649617"/>
    </source>
</evidence>
<feature type="compositionally biased region" description="Low complexity" evidence="5">
    <location>
        <begin position="1"/>
        <end position="12"/>
    </location>
</feature>
<keyword evidence="4 6" id="KW-0472">Membrane</keyword>
<evidence type="ECO:0000313" key="7">
    <source>
        <dbReference type="EMBL" id="CAE7391027.1"/>
    </source>
</evidence>
<evidence type="ECO:0000256" key="1">
    <source>
        <dbReference type="ARBA" id="ARBA00004141"/>
    </source>
</evidence>